<evidence type="ECO:0000256" key="10">
    <source>
        <dbReference type="SAM" id="MobiDB-lite"/>
    </source>
</evidence>
<keyword evidence="6" id="KW-1133">Transmembrane helix</keyword>
<dbReference type="PANTHER" id="PTHR45667">
    <property type="entry name" value="S-ADENOSYLMETHIONINE MITOCHONDRIAL CARRIER PROTEIN"/>
    <property type="match status" value="1"/>
</dbReference>
<feature type="repeat" description="Solcar" evidence="8">
    <location>
        <begin position="308"/>
        <end position="391"/>
    </location>
</feature>
<evidence type="ECO:0000256" key="7">
    <source>
        <dbReference type="ARBA" id="ARBA00023136"/>
    </source>
</evidence>
<proteinExistence type="inferred from homology"/>
<protein>
    <recommendedName>
        <fullName evidence="13">Mitochondrial carrier protein</fullName>
    </recommendedName>
</protein>
<evidence type="ECO:0000256" key="8">
    <source>
        <dbReference type="PROSITE-ProRule" id="PRU00282"/>
    </source>
</evidence>
<dbReference type="PhylomeDB" id="A0A0G4F9G4"/>
<evidence type="ECO:0000256" key="6">
    <source>
        <dbReference type="ARBA" id="ARBA00022989"/>
    </source>
</evidence>
<dbReference type="Pfam" id="PF00153">
    <property type="entry name" value="Mito_carr"/>
    <property type="match status" value="3"/>
</dbReference>
<feature type="region of interest" description="Disordered" evidence="10">
    <location>
        <begin position="74"/>
        <end position="116"/>
    </location>
</feature>
<sequence length="523" mass="54773">MAPAALSCSLVLSVSFSCLLFHSSSGFEVSVLPSAGPLRRLKRDALVTSEEESSLVSPLLPQAEARSISRLFHVSSPSRSKAEERPPPPHTPDEAHTEAPWRFRESRQSHSDRLTSRRSRLIGSIAGASLALGLGPQIAAAAAGAPGPTAPVELSQGTSSFVGAGAAGVSVGTGVETSAASVVNTAANLNAQAEVLSSSSSLLAAASLPSAATAGGASDEFLSGLLSGAASRIAKEVVLHPIDTVKARLQFREGARVFSPSMLKGLYDGVVPALVVGTPAGSLFFGVKDVASKTALEVLKAKGIEGLTGTQLSTIAGVVAASIPYWAVRQPAELVKTRRQTGVATDSVKAFQEVVEDDGIGGLYQGYGSNFAYAVPTDIVKFLVYDNVKRQWQQAKRQRGEKDKLSTLEGAIGGAAASCVAQIVSTPLDVIRTRLMTSEKKRKGRLTAEEGQGEEEEEEEQREYEGILDCGRKIVEREGAGMLFAGISPRIARAVVSGAIQFSTYELVKNLFGEEAAKKLKKG</sequence>
<dbReference type="EMBL" id="CDMZ01000216">
    <property type="protein sequence ID" value="CEM09341.1"/>
    <property type="molecule type" value="Genomic_DNA"/>
</dbReference>
<feature type="repeat" description="Solcar" evidence="8">
    <location>
        <begin position="405"/>
        <end position="511"/>
    </location>
</feature>
<keyword evidence="3 9" id="KW-0813">Transport</keyword>
<feature type="compositionally biased region" description="Basic and acidic residues" evidence="10">
    <location>
        <begin position="80"/>
        <end position="115"/>
    </location>
</feature>
<dbReference type="InterPro" id="IPR023395">
    <property type="entry name" value="MCP_dom_sf"/>
</dbReference>
<evidence type="ECO:0000256" key="5">
    <source>
        <dbReference type="ARBA" id="ARBA00022737"/>
    </source>
</evidence>
<feature type="region of interest" description="Disordered" evidence="10">
    <location>
        <begin position="441"/>
        <end position="463"/>
    </location>
</feature>
<evidence type="ECO:0000313" key="12">
    <source>
        <dbReference type="EMBL" id="CEM09341.1"/>
    </source>
</evidence>
<evidence type="ECO:0000256" key="3">
    <source>
        <dbReference type="ARBA" id="ARBA00022448"/>
    </source>
</evidence>
<organism evidence="12">
    <name type="scientific">Chromera velia CCMP2878</name>
    <dbReference type="NCBI Taxonomy" id="1169474"/>
    <lineage>
        <taxon>Eukaryota</taxon>
        <taxon>Sar</taxon>
        <taxon>Alveolata</taxon>
        <taxon>Colpodellida</taxon>
        <taxon>Chromeraceae</taxon>
        <taxon>Chromera</taxon>
    </lineage>
</organism>
<accession>A0A0G4F9G4</accession>
<evidence type="ECO:0008006" key="13">
    <source>
        <dbReference type="Google" id="ProtNLM"/>
    </source>
</evidence>
<dbReference type="Gene3D" id="1.50.40.10">
    <property type="entry name" value="Mitochondrial carrier domain"/>
    <property type="match status" value="2"/>
</dbReference>
<keyword evidence="5" id="KW-0677">Repeat</keyword>
<dbReference type="GO" id="GO:0016020">
    <property type="term" value="C:membrane"/>
    <property type="evidence" value="ECO:0007669"/>
    <property type="project" value="UniProtKB-SubCell"/>
</dbReference>
<dbReference type="SUPFAM" id="SSF103506">
    <property type="entry name" value="Mitochondrial carrier"/>
    <property type="match status" value="1"/>
</dbReference>
<reference evidence="12" key="1">
    <citation type="submission" date="2014-11" db="EMBL/GenBank/DDBJ databases">
        <authorList>
            <person name="Otto D Thomas"/>
            <person name="Naeem Raeece"/>
        </authorList>
    </citation>
    <scope>NUCLEOTIDE SEQUENCE</scope>
</reference>
<comment type="subcellular location">
    <subcellularLocation>
        <location evidence="1">Membrane</location>
        <topology evidence="1">Multi-pass membrane protein</topology>
    </subcellularLocation>
</comment>
<evidence type="ECO:0000256" key="11">
    <source>
        <dbReference type="SAM" id="SignalP"/>
    </source>
</evidence>
<feature type="compositionally biased region" description="Acidic residues" evidence="10">
    <location>
        <begin position="451"/>
        <end position="462"/>
    </location>
</feature>
<evidence type="ECO:0000256" key="1">
    <source>
        <dbReference type="ARBA" id="ARBA00004141"/>
    </source>
</evidence>
<keyword evidence="4 8" id="KW-0812">Transmembrane</keyword>
<feature type="chain" id="PRO_5005188765" description="Mitochondrial carrier protein" evidence="11">
    <location>
        <begin position="27"/>
        <end position="523"/>
    </location>
</feature>
<evidence type="ECO:0000256" key="2">
    <source>
        <dbReference type="ARBA" id="ARBA00006375"/>
    </source>
</evidence>
<comment type="similarity">
    <text evidence="2 9">Belongs to the mitochondrial carrier (TC 2.A.29) family.</text>
</comment>
<dbReference type="PROSITE" id="PS50920">
    <property type="entry name" value="SOLCAR"/>
    <property type="match status" value="3"/>
</dbReference>
<keyword evidence="11" id="KW-0732">Signal</keyword>
<gene>
    <name evidence="12" type="ORF">Cvel_15868</name>
</gene>
<evidence type="ECO:0000256" key="4">
    <source>
        <dbReference type="ARBA" id="ARBA00022692"/>
    </source>
</evidence>
<dbReference type="AlphaFoldDB" id="A0A0G4F9G4"/>
<keyword evidence="7 8" id="KW-0472">Membrane</keyword>
<dbReference type="VEuPathDB" id="CryptoDB:Cvel_15868"/>
<dbReference type="InterPro" id="IPR018108">
    <property type="entry name" value="MCP_transmembrane"/>
</dbReference>
<evidence type="ECO:0000256" key="9">
    <source>
        <dbReference type="RuleBase" id="RU000488"/>
    </source>
</evidence>
<name>A0A0G4F9G4_9ALVE</name>
<feature type="repeat" description="Solcar" evidence="8">
    <location>
        <begin position="219"/>
        <end position="294"/>
    </location>
</feature>
<feature type="signal peptide" evidence="11">
    <location>
        <begin position="1"/>
        <end position="26"/>
    </location>
</feature>